<feature type="transmembrane region" description="Helical" evidence="2">
    <location>
        <begin position="44"/>
        <end position="62"/>
    </location>
</feature>
<keyword evidence="2" id="KW-0812">Transmembrane</keyword>
<evidence type="ECO:0000256" key="2">
    <source>
        <dbReference type="SAM" id="Phobius"/>
    </source>
</evidence>
<keyword evidence="4" id="KW-1185">Reference proteome</keyword>
<feature type="compositionally biased region" description="Basic and acidic residues" evidence="1">
    <location>
        <begin position="14"/>
        <end position="40"/>
    </location>
</feature>
<evidence type="ECO:0000313" key="3">
    <source>
        <dbReference type="EMBL" id="MET3748998.1"/>
    </source>
</evidence>
<feature type="region of interest" description="Disordered" evidence="1">
    <location>
        <begin position="105"/>
        <end position="166"/>
    </location>
</feature>
<evidence type="ECO:0000256" key="1">
    <source>
        <dbReference type="SAM" id="MobiDB-lite"/>
    </source>
</evidence>
<dbReference type="Proteomes" id="UP001549106">
    <property type="component" value="Unassembled WGS sequence"/>
</dbReference>
<reference evidence="3 4" key="1">
    <citation type="submission" date="2024-06" db="EMBL/GenBank/DDBJ databases">
        <title>Genomic Encyclopedia of Type Strains, Phase IV (KMG-IV): sequencing the most valuable type-strain genomes for metagenomic binning, comparative biology and taxonomic classification.</title>
        <authorList>
            <person name="Goeker M."/>
        </authorList>
    </citation>
    <scope>NUCLEOTIDE SEQUENCE [LARGE SCALE GENOMIC DNA]</scope>
    <source>
        <strain evidence="3 4">DSM 29492</strain>
    </source>
</reference>
<comment type="caution">
    <text evidence="3">The sequence shown here is derived from an EMBL/GenBank/DDBJ whole genome shotgun (WGS) entry which is preliminary data.</text>
</comment>
<dbReference type="EMBL" id="JBEPMJ010000001">
    <property type="protein sequence ID" value="MET3748998.1"/>
    <property type="molecule type" value="Genomic_DNA"/>
</dbReference>
<name>A0ABV2LXR7_9FIRM</name>
<sequence length="166" mass="18226">MEERNEELEMSADTELKKETEIQTSENSEKASADSEPEKKERPAANFGLLLLAGVYLLYTGYKLCANVLKGEEGASWGFFIAGAAFLIIGAGMLFVAAKTAKQRSDAKKAAAAEEEKEHPVEPVQEPKRMTIAERAKLAGNVAEKEAQEAQNSDTEEEKDKDKDQE</sequence>
<evidence type="ECO:0000313" key="4">
    <source>
        <dbReference type="Proteomes" id="UP001549106"/>
    </source>
</evidence>
<feature type="compositionally biased region" description="Acidic residues" evidence="1">
    <location>
        <begin position="1"/>
        <end position="12"/>
    </location>
</feature>
<protein>
    <submittedName>
        <fullName evidence="3">Na+/melibiose symporter-like transporter</fullName>
    </submittedName>
</protein>
<feature type="transmembrane region" description="Helical" evidence="2">
    <location>
        <begin position="74"/>
        <end position="98"/>
    </location>
</feature>
<accession>A0ABV2LXR7</accession>
<proteinExistence type="predicted"/>
<keyword evidence="2" id="KW-1133">Transmembrane helix</keyword>
<keyword evidence="2" id="KW-0472">Membrane</keyword>
<feature type="compositionally biased region" description="Basic and acidic residues" evidence="1">
    <location>
        <begin position="105"/>
        <end position="148"/>
    </location>
</feature>
<gene>
    <name evidence="3" type="ORF">ABID24_000214</name>
</gene>
<organism evidence="3 4">
    <name type="scientific">Blautia caecimuris</name>
    <dbReference type="NCBI Taxonomy" id="1796615"/>
    <lineage>
        <taxon>Bacteria</taxon>
        <taxon>Bacillati</taxon>
        <taxon>Bacillota</taxon>
        <taxon>Clostridia</taxon>
        <taxon>Lachnospirales</taxon>
        <taxon>Lachnospiraceae</taxon>
        <taxon>Blautia</taxon>
    </lineage>
</organism>
<feature type="region of interest" description="Disordered" evidence="1">
    <location>
        <begin position="1"/>
        <end position="40"/>
    </location>
</feature>
<dbReference type="RefSeq" id="WP_257463743.1">
    <property type="nucleotide sequence ID" value="NZ_JANJZT010000001.1"/>
</dbReference>